<dbReference type="InterPro" id="IPR050204">
    <property type="entry name" value="AraC_XylS_family_regulators"/>
</dbReference>
<dbReference type="InterPro" id="IPR009057">
    <property type="entry name" value="Homeodomain-like_sf"/>
</dbReference>
<keyword evidence="1" id="KW-0805">Transcription regulation</keyword>
<dbReference type="InterPro" id="IPR037923">
    <property type="entry name" value="HTH-like"/>
</dbReference>
<dbReference type="Gene3D" id="1.10.10.60">
    <property type="entry name" value="Homeodomain-like"/>
    <property type="match status" value="1"/>
</dbReference>
<evidence type="ECO:0000313" key="6">
    <source>
        <dbReference type="Proteomes" id="UP000029518"/>
    </source>
</evidence>
<dbReference type="Proteomes" id="UP000029518">
    <property type="component" value="Chromosome"/>
</dbReference>
<dbReference type="EMBL" id="CP009285">
    <property type="protein sequence ID" value="AIQ57642.1"/>
    <property type="molecule type" value="Genomic_DNA"/>
</dbReference>
<dbReference type="PANTHER" id="PTHR46796">
    <property type="entry name" value="HTH-TYPE TRANSCRIPTIONAL ACTIVATOR RHAS-RELATED"/>
    <property type="match status" value="1"/>
</dbReference>
<dbReference type="PROSITE" id="PS01124">
    <property type="entry name" value="HTH_ARAC_FAMILY_2"/>
    <property type="match status" value="1"/>
</dbReference>
<accession>A0A089L9Y4</accession>
<evidence type="ECO:0000313" key="5">
    <source>
        <dbReference type="EMBL" id="AIQ57642.1"/>
    </source>
</evidence>
<organism evidence="5 6">
    <name type="scientific">Paenibacillus borealis</name>
    <dbReference type="NCBI Taxonomy" id="160799"/>
    <lineage>
        <taxon>Bacteria</taxon>
        <taxon>Bacillati</taxon>
        <taxon>Bacillota</taxon>
        <taxon>Bacilli</taxon>
        <taxon>Bacillales</taxon>
        <taxon>Paenibacillaceae</taxon>
        <taxon>Paenibacillus</taxon>
    </lineage>
</organism>
<evidence type="ECO:0000256" key="3">
    <source>
        <dbReference type="ARBA" id="ARBA00023163"/>
    </source>
</evidence>
<dbReference type="SUPFAM" id="SSF51215">
    <property type="entry name" value="Regulatory protein AraC"/>
    <property type="match status" value="1"/>
</dbReference>
<dbReference type="Pfam" id="PF02311">
    <property type="entry name" value="AraC_binding"/>
    <property type="match status" value="1"/>
</dbReference>
<protein>
    <recommendedName>
        <fullName evidence="4">HTH araC/xylS-type domain-containing protein</fullName>
    </recommendedName>
</protein>
<keyword evidence="6" id="KW-1185">Reference proteome</keyword>
<keyword evidence="3" id="KW-0804">Transcription</keyword>
<dbReference type="SMART" id="SM00342">
    <property type="entry name" value="HTH_ARAC"/>
    <property type="match status" value="1"/>
</dbReference>
<dbReference type="HOGENOM" id="CLU_000445_88_6_9"/>
<name>A0A089L9Y4_PAEBO</name>
<gene>
    <name evidence="5" type="ORF">PBOR_12415</name>
</gene>
<feature type="domain" description="HTH araC/xylS-type" evidence="4">
    <location>
        <begin position="230"/>
        <end position="328"/>
    </location>
</feature>
<dbReference type="InterPro" id="IPR003313">
    <property type="entry name" value="AraC-bd"/>
</dbReference>
<dbReference type="GO" id="GO:0043565">
    <property type="term" value="F:sequence-specific DNA binding"/>
    <property type="evidence" value="ECO:0007669"/>
    <property type="project" value="InterPro"/>
</dbReference>
<dbReference type="InterPro" id="IPR018060">
    <property type="entry name" value="HTH_AraC"/>
</dbReference>
<dbReference type="GO" id="GO:0003700">
    <property type="term" value="F:DNA-binding transcription factor activity"/>
    <property type="evidence" value="ECO:0007669"/>
    <property type="project" value="InterPro"/>
</dbReference>
<evidence type="ECO:0000256" key="1">
    <source>
        <dbReference type="ARBA" id="ARBA00023015"/>
    </source>
</evidence>
<reference evidence="5" key="1">
    <citation type="submission" date="2014-08" db="EMBL/GenBank/DDBJ databases">
        <title>Comparative genomics of the Paenibacillus odorifer group.</title>
        <authorList>
            <person name="den Bakker H.C."/>
            <person name="Tsai Y.-C.Y.-C."/>
            <person name="Martin N."/>
            <person name="Korlach J."/>
            <person name="Wiedmann M."/>
        </authorList>
    </citation>
    <scope>NUCLEOTIDE SEQUENCE [LARGE SCALE GENOMIC DNA]</scope>
    <source>
        <strain evidence="5">DSM 13188</strain>
    </source>
</reference>
<keyword evidence="2" id="KW-0238">DNA-binding</keyword>
<evidence type="ECO:0000259" key="4">
    <source>
        <dbReference type="PROSITE" id="PS01124"/>
    </source>
</evidence>
<dbReference type="Pfam" id="PF12833">
    <property type="entry name" value="HTH_18"/>
    <property type="match status" value="1"/>
</dbReference>
<sequence>MFRHLSLSFITQVVDYLSVAVEEGQGHGIKNTISLSKTLQHPMLISGESEKRGDQRVEKVLQNLAIDIHWIHDKVTFPHWSDIRQNIHVHSFYWIQEGQGIFRTDEDHPVSPGMLFYLRPGLPMEMSCGSGEPLRITMILLSLYTLSPSADNQGRVEPVDVLPLQFMLKPEGEPGKQLGHLFHRIAADWVPGSTGSQLMTQSLLYQLMNELLQAQANVNLGRGQGYELFLRIKDDLEHRYNEPLLMHELAVRYGISSSYLRSLVQRYLHKSPKSYLSEIRYEHAKKLLLYTRLTLKEIAAACGYSDEFHFSKSFKQLNGQPPSAMRTKGSIRSES</sequence>
<dbReference type="AlphaFoldDB" id="A0A089L9Y4"/>
<evidence type="ECO:0000256" key="2">
    <source>
        <dbReference type="ARBA" id="ARBA00023125"/>
    </source>
</evidence>
<proteinExistence type="predicted"/>
<dbReference type="KEGG" id="pbd:PBOR_12415"/>
<dbReference type="SUPFAM" id="SSF46689">
    <property type="entry name" value="Homeodomain-like"/>
    <property type="match status" value="1"/>
</dbReference>